<dbReference type="InterPro" id="IPR000300">
    <property type="entry name" value="IPPc"/>
</dbReference>
<dbReference type="EMBL" id="MKKU01000654">
    <property type="protein sequence ID" value="RNF05013.1"/>
    <property type="molecule type" value="Genomic_DNA"/>
</dbReference>
<dbReference type="RefSeq" id="XP_029225168.1">
    <property type="nucleotide sequence ID" value="XM_029374726.1"/>
</dbReference>
<feature type="domain" description="Inositol polyphosphate-related phosphatase" evidence="2">
    <location>
        <begin position="2132"/>
        <end position="2419"/>
    </location>
</feature>
<dbReference type="InterPro" id="IPR046985">
    <property type="entry name" value="IP5"/>
</dbReference>
<evidence type="ECO:0000256" key="1">
    <source>
        <dbReference type="SAM" id="MobiDB-lite"/>
    </source>
</evidence>
<evidence type="ECO:0000313" key="3">
    <source>
        <dbReference type="EMBL" id="RNF05013.1"/>
    </source>
</evidence>
<dbReference type="GO" id="GO:0004439">
    <property type="term" value="F:phosphatidylinositol-4,5-bisphosphate 5-phosphatase activity"/>
    <property type="evidence" value="ECO:0007669"/>
    <property type="project" value="UniProtKB-EC"/>
</dbReference>
<keyword evidence="3" id="KW-0378">Hydrolase</keyword>
<proteinExistence type="predicted"/>
<dbReference type="GeneID" id="40321478"/>
<dbReference type="Gene3D" id="3.60.10.10">
    <property type="entry name" value="Endonuclease/exonuclease/phosphatase"/>
    <property type="match status" value="1"/>
</dbReference>
<reference evidence="3 4" key="1">
    <citation type="journal article" date="2018" name="BMC Genomics">
        <title>Genomic comparison of Trypanosoma conorhini and Trypanosoma rangeli to Trypanosoma cruzi strains of high and low virulence.</title>
        <authorList>
            <person name="Bradwell K.R."/>
            <person name="Koparde V.N."/>
            <person name="Matveyev A.V."/>
            <person name="Serrano M.G."/>
            <person name="Alves J.M."/>
            <person name="Parikh H."/>
            <person name="Huang B."/>
            <person name="Lee V."/>
            <person name="Espinosa-Alvarez O."/>
            <person name="Ortiz P.A."/>
            <person name="Costa-Martins A.G."/>
            <person name="Teixeira M.M."/>
            <person name="Buck G.A."/>
        </authorList>
    </citation>
    <scope>NUCLEOTIDE SEQUENCE [LARGE SCALE GENOMIC DNA]</scope>
    <source>
        <strain evidence="3 4">025E</strain>
    </source>
</reference>
<dbReference type="Proteomes" id="UP000284403">
    <property type="component" value="Unassembled WGS sequence"/>
</dbReference>
<feature type="region of interest" description="Disordered" evidence="1">
    <location>
        <begin position="115"/>
        <end position="137"/>
    </location>
</feature>
<accession>A0A422NHQ2</accession>
<dbReference type="InterPro" id="IPR036691">
    <property type="entry name" value="Endo/exonu/phosph_ase_sf"/>
</dbReference>
<feature type="compositionally biased region" description="Acidic residues" evidence="1">
    <location>
        <begin position="1865"/>
        <end position="1874"/>
    </location>
</feature>
<sequence length="2565" mass="295681">MSEETVGRSLADLGEPIRRLLLQIQRNLTDEELDMFAKIRVRQLAKVYDMLALEEDPERILAWLKKEHLKAKGIDPEEAMEKTRNKVLTEGGRDPIAYFKEIERKNMELMEKLKQTQKEREKKREENIAERRRRREECRARALKRKEEARDEVEDVNSMKPEDLADIMGAFERFTSKQSTFDNSSGAQDNEWWKRDEYRWEYEKHGLKGNRWTSVVEGGSMRAPEPEIQMREEWYRVQCWWKTDAQRRNWLAYRDAEWWKEEPYITDWLDNGENGVMWAAADELSGYNRRGNRRKAVRLELDRRVKWYKANGPKGIVKTWCALFEGSKDHCTVEEKFERDDYYKNGDWWKSELYLNSLSDNSDDCPALRFASAAAMDLEWWKQPLFRADFERGGVRWKALNEELAVRGIKEFVTDEELDRRRAWFKNYWWKGEKFIRDYEKNGSAGKLWKATDAGSNTLADAVLIRSREEWYLACRETEWWKGEKYIQDWVCYGEKGLLWTAAWRNAALRGDGKNKASAAALRERAEYYENNFWKQNKYVRDYMAFGERGLLWNSEQASAAKDVDWWKSPFLFRQWLLASHAFPTEFWKDPEVISDYWKNKAAGKKWTASNALAATLEKGDVEVASSDELAVRERFYEKYWWRQREYLNDFCAKGTKWSAPTPEGIGKCSAVELKERQNYFQPSALSRVVLGYQCLIELDAVAPVSGLFASCEELHLREQHYQRNWWKTQAGLTDYAFHGGNSLYIRAASYDDARALEGGNCSSPIEAAARMLFFDSGFLEYSADHEYVGEFIAAADWWQAPAIISDFFDNGENGVKWKACNSASGTCGFAGRDGASTEEQNYRKNFYVANFWRSSECLQDFRRHGIKGKLWTMSKPLGKGERVDEKHLLVRAQVLSGYPEDAWMEDMEANWWKAPEVRADFYANGESGCMFGAVNAHVAVERLGAKNEYKADEAELQKRVEFYRTHPLSPEDGEKCHYLYLIEPFWLTPASVEDYWVNGSRGRKWTAANAAAFSCSLGDKFAATPAELKRREEALQTVFWRVAAYKEDFLAHGKEGKLWNMSEYDGAGDVIRREEEVVRTSYYLRLSEKYWADCRYAAVNWWKAPEVRNDYNINGSRGSLVGAATAAVASMGLYKNEPYGVSAATKEQRMSYFKTHPYRDSRVPQALLSRELTKTSAMGDLFWVHHDCLEDFCLHGAQGAVWSAGDAAAASTGSARLFRAHPDEIRLREAFFRKFWWKASKYRLDFLQNGFDGLLWTKSAPHAAGGQASKGELLQRVCYYACAGLECERRAEEFTLCWWKSPNSIVYYMTDADDSAYIKAPSPQVALSQPRVPDATAAAASLLENRQRYMVFLTPTDAADDITDSQIMAGVKPENGMWWKNEAYQREYDTQRPLEHWKDPMCISDYLKHGPKGKKWTIAGAFFPRNMKAVCSEEEMKEREAYYKMNFWKSVEARNDYEVNGLKGTLWTSSEPNGKGTPASDAELNVRMNYYKQSPLWKLAIDPGTDAKCKWCGIHDDLLRCSWYEENWWKCMVGDDYLNRGQRSTFLRASCLRGLLSGPVASPEWQASEEEVRRRIAYFDGLGEIEWWQNPVVVSEFLKHEEGALWKARTFKEALLSMGLEFPADRTELERRRRWYKANSWKSAEMVQDYVAGGNKWRPAETSNPALCEAWMQSHRPAPAEEQARRKQWFDHQLTDEQLQVRRAWLLKRSRDARRIHFSELGDLLAHLNDGVHPSEDEIQAVEDAIRAEQKYHSIFDGVTQQDVMRAMQATSFYIGATKEERRRSEEEALEVLQKEEMDRLEEEAAHLAQEAYDELEAAGEEYVPFDEAADAEEAEYLKALEEEEDARVRLNEDDVEMKWESQKEEEEEETAEENNSGEALKQRQRTLEEAFAAGEYGGDVGEEDTDAAKGELVEDVKAALEDLVNEDGWKEEDEAAAAAAAKWNAEQEEVEDSMAAAAKDFVLPLRAVPNPQYLKGYFTLMKYTPSVNLINTSQKRIWVVDHFTQCFYNLAKNNRIRKEHAAKKLIQLEKNIVDKTRLRMMFFDASHSYDVQFVNANERERFYETASAIRAAVRVFAPDLVDEHETRSRVTIDASGANALSVICPDASSKPVKRQLLGECRINATRHLTEQISIWCGTFNLGGHRPPRRVEELQRWMPRGRYDIYAVAVQEASFRRHDNEWTDYVQSYLGEDYLPVASMLLWDITLVVMASRRNILKITNVEGSTRGTSQRSVCGMKGGVAISMQYLETSLCFCTCHLTARNEHFAMRNSLLEEIVGNVHLGFPGADITSQFDHVFFFGDFNYRCDIDPAHAVKLVQQKNYDKLLAYDQFINQRNSSGVMHGFVEPAINFAPTYRLSSKSAEYVLKSSPSYCARVLYKSVLDSWVKCLGYTSDPELMLSEHRPVSATFLVRCVRPVMSCFMKSQTPVPEFVFDDVAVKDYTGGVIKKPTLSISADFASNMAPVLSHETHTTAPQWKKDTLPLVTSVTQVQEYLETRHILLVILEGSEKREVKQSRGTAVVTLKGRVIGKEDTPVEFDAEIVYRGRSVGRICGSLKWQALKSQH</sequence>
<keyword evidence="4" id="KW-1185">Reference proteome</keyword>
<dbReference type="SUPFAM" id="SSF56219">
    <property type="entry name" value="DNase I-like"/>
    <property type="match status" value="1"/>
</dbReference>
<dbReference type="EC" id="3.1.3.36" evidence="3"/>
<dbReference type="InterPro" id="IPR057607">
    <property type="entry name" value="PH_kinetoplastids"/>
</dbReference>
<name>A0A422NHQ2_9TRYP</name>
<dbReference type="SMART" id="SM00128">
    <property type="entry name" value="IPPc"/>
    <property type="match status" value="1"/>
</dbReference>
<feature type="region of interest" description="Disordered" evidence="1">
    <location>
        <begin position="1851"/>
        <end position="1885"/>
    </location>
</feature>
<dbReference type="PANTHER" id="PTHR11200">
    <property type="entry name" value="INOSITOL 5-PHOSPHATASE"/>
    <property type="match status" value="1"/>
</dbReference>
<protein>
    <submittedName>
        <fullName evidence="3">Putative Unc104-like kinesin</fullName>
        <ecNumber evidence="3">3.1.3.36</ecNumber>
    </submittedName>
</protein>
<evidence type="ECO:0000259" key="2">
    <source>
        <dbReference type="SMART" id="SM00128"/>
    </source>
</evidence>
<dbReference type="Pfam" id="PF25404">
    <property type="entry name" value="PH_29"/>
    <property type="match status" value="1"/>
</dbReference>
<dbReference type="OrthoDB" id="62798at2759"/>
<dbReference type="GO" id="GO:0046856">
    <property type="term" value="P:phosphatidylinositol dephosphorylation"/>
    <property type="evidence" value="ECO:0007669"/>
    <property type="project" value="InterPro"/>
</dbReference>
<feature type="compositionally biased region" description="Basic and acidic residues" evidence="1">
    <location>
        <begin position="1851"/>
        <end position="1864"/>
    </location>
</feature>
<gene>
    <name evidence="3" type="ORF">Tco025E_07867</name>
</gene>
<dbReference type="Pfam" id="PF22669">
    <property type="entry name" value="Exo_endo_phos2"/>
    <property type="match status" value="1"/>
</dbReference>
<evidence type="ECO:0000313" key="4">
    <source>
        <dbReference type="Proteomes" id="UP000284403"/>
    </source>
</evidence>
<organism evidence="3 4">
    <name type="scientific">Trypanosoma conorhini</name>
    <dbReference type="NCBI Taxonomy" id="83891"/>
    <lineage>
        <taxon>Eukaryota</taxon>
        <taxon>Discoba</taxon>
        <taxon>Euglenozoa</taxon>
        <taxon>Kinetoplastea</taxon>
        <taxon>Metakinetoplastina</taxon>
        <taxon>Trypanosomatida</taxon>
        <taxon>Trypanosomatidae</taxon>
        <taxon>Trypanosoma</taxon>
    </lineage>
</organism>
<comment type="caution">
    <text evidence="3">The sequence shown here is derived from an EMBL/GenBank/DDBJ whole genome shotgun (WGS) entry which is preliminary data.</text>
</comment>